<name>A0ABS6SPI0_9SPHN</name>
<sequence length="410" mass="43073">MKSKPVGPIPEGYYALEGQLSIGGKTASEIAAAAGETPLFVYSRDLISARIRQLREALPDRIGVNYAIKANPFRPVLEHMRPLVDGFDIASSGELRLAQQAGIDPARISFAGPGKRDDELEAAIAAGVTLNCESSGEGERAMAIGGRLGVRPRIAIRVNPDFELKGSGMKMGGGAKPFGVDAEKVPDLARYLLDEGADWRGLHIFTGSQALNADAIIEAQSNVLKLADELAQAIGEPLPKLNMGGGFGIPYFPGDEPLDLASVGKALHERVEGLPASLQKAELCLELGRYLVGEAGVYLCRVIDRKDSHGVTYLVTDGGLHHQLAASGNFGTVVRRNYPIAVANRFDADAAEVVSVVGCLCTPLDRLADLAHLPRGDVGDLIAVFCAGAYGATASPSAFLGHGSAGEVLV</sequence>
<dbReference type="NCBIfam" id="TIGR03099">
    <property type="entry name" value="dCO2ase_PEP1"/>
    <property type="match status" value="1"/>
</dbReference>
<dbReference type="CDD" id="cd06839">
    <property type="entry name" value="PLPDE_III_Btrk_like"/>
    <property type="match status" value="1"/>
</dbReference>
<dbReference type="Proteomes" id="UP000699975">
    <property type="component" value="Unassembled WGS sequence"/>
</dbReference>
<protein>
    <submittedName>
        <fullName evidence="4">Pyridoxal-dependent decarboxylase, exosortase A system-associated</fullName>
    </submittedName>
</protein>
<dbReference type="PANTHER" id="PTHR43727:SF2">
    <property type="entry name" value="GROUP IV DECARBOXYLASE"/>
    <property type="match status" value="1"/>
</dbReference>
<dbReference type="InterPro" id="IPR017530">
    <property type="entry name" value="DCO2ase_PEP1"/>
</dbReference>
<dbReference type="EMBL" id="JAGSPB010000002">
    <property type="protein sequence ID" value="MBV7266944.1"/>
    <property type="molecule type" value="Genomic_DNA"/>
</dbReference>
<proteinExistence type="predicted"/>
<evidence type="ECO:0000256" key="2">
    <source>
        <dbReference type="ARBA" id="ARBA00022898"/>
    </source>
</evidence>
<dbReference type="RefSeq" id="WP_218317470.1">
    <property type="nucleotide sequence ID" value="NZ_JAGSPB010000002.1"/>
</dbReference>
<dbReference type="InterPro" id="IPR022644">
    <property type="entry name" value="De-COase2_N"/>
</dbReference>
<reference evidence="4 5" key="1">
    <citation type="submission" date="2021-04" db="EMBL/GenBank/DDBJ databases">
        <authorList>
            <person name="Pira H."/>
            <person name="Risdian C."/>
            <person name="Wink J."/>
        </authorList>
    </citation>
    <scope>NUCLEOTIDE SEQUENCE [LARGE SCALE GENOMIC DNA]</scope>
    <source>
        <strain evidence="4 5">WH131</strain>
    </source>
</reference>
<evidence type="ECO:0000256" key="1">
    <source>
        <dbReference type="ARBA" id="ARBA00001933"/>
    </source>
</evidence>
<keyword evidence="5" id="KW-1185">Reference proteome</keyword>
<evidence type="ECO:0000313" key="5">
    <source>
        <dbReference type="Proteomes" id="UP000699975"/>
    </source>
</evidence>
<organism evidence="4 5">
    <name type="scientific">Erythrobacter ani</name>
    <dbReference type="NCBI Taxonomy" id="2827235"/>
    <lineage>
        <taxon>Bacteria</taxon>
        <taxon>Pseudomonadati</taxon>
        <taxon>Pseudomonadota</taxon>
        <taxon>Alphaproteobacteria</taxon>
        <taxon>Sphingomonadales</taxon>
        <taxon>Erythrobacteraceae</taxon>
        <taxon>Erythrobacter/Porphyrobacter group</taxon>
        <taxon>Erythrobacter</taxon>
    </lineage>
</organism>
<keyword evidence="2" id="KW-0663">Pyridoxal phosphate</keyword>
<comment type="caution">
    <text evidence="4">The sequence shown here is derived from an EMBL/GenBank/DDBJ whole genome shotgun (WGS) entry which is preliminary data.</text>
</comment>
<dbReference type="PROSITE" id="PS00879">
    <property type="entry name" value="ODR_DC_2_2"/>
    <property type="match status" value="1"/>
</dbReference>
<dbReference type="PANTHER" id="PTHR43727">
    <property type="entry name" value="DIAMINOPIMELATE DECARBOXYLASE"/>
    <property type="match status" value="1"/>
</dbReference>
<comment type="cofactor">
    <cofactor evidence="1">
        <name>pyridoxal 5'-phosphate</name>
        <dbReference type="ChEBI" id="CHEBI:597326"/>
    </cofactor>
</comment>
<evidence type="ECO:0000313" key="4">
    <source>
        <dbReference type="EMBL" id="MBV7266944.1"/>
    </source>
</evidence>
<feature type="domain" description="Orn/DAP/Arg decarboxylase 2 N-terminal" evidence="3">
    <location>
        <begin position="46"/>
        <end position="292"/>
    </location>
</feature>
<accession>A0ABS6SPI0</accession>
<gene>
    <name evidence="4" type="ORF">KCG45_12195</name>
</gene>
<evidence type="ECO:0000259" key="3">
    <source>
        <dbReference type="Pfam" id="PF02784"/>
    </source>
</evidence>
<dbReference type="InterPro" id="IPR022657">
    <property type="entry name" value="De-COase2_CS"/>
</dbReference>
<dbReference type="Pfam" id="PF02784">
    <property type="entry name" value="Orn_Arg_deC_N"/>
    <property type="match status" value="1"/>
</dbReference>